<dbReference type="OrthoDB" id="344892at2"/>
<dbReference type="AlphaFoldDB" id="N1VML9"/>
<feature type="signal peptide" evidence="2">
    <location>
        <begin position="1"/>
        <end position="19"/>
    </location>
</feature>
<name>N1VML9_9LEPT</name>
<dbReference type="EMBL" id="AOGW02000023">
    <property type="protein sequence ID" value="EMY59693.1"/>
    <property type="molecule type" value="Genomic_DNA"/>
</dbReference>
<gene>
    <name evidence="3" type="ORF">LEP1GSC203_0211</name>
</gene>
<protein>
    <recommendedName>
        <fullName evidence="5">Oxygen tolerance protein</fullName>
    </recommendedName>
</protein>
<comment type="caution">
    <text evidence="3">The sequence shown here is derived from an EMBL/GenBank/DDBJ whole genome shotgun (WGS) entry which is preliminary data.</text>
</comment>
<organism evidence="3 4">
    <name type="scientific">Leptospira terpstrae serovar Hualin str. LT 11-33 = ATCC 700639</name>
    <dbReference type="NCBI Taxonomy" id="1257025"/>
    <lineage>
        <taxon>Bacteria</taxon>
        <taxon>Pseudomonadati</taxon>
        <taxon>Spirochaetota</taxon>
        <taxon>Spirochaetia</taxon>
        <taxon>Leptospirales</taxon>
        <taxon>Leptospiraceae</taxon>
        <taxon>Leptospira</taxon>
    </lineage>
</organism>
<proteinExistence type="predicted"/>
<feature type="chain" id="PRO_5004112262" description="Oxygen tolerance protein" evidence="2">
    <location>
        <begin position="20"/>
        <end position="279"/>
    </location>
</feature>
<evidence type="ECO:0000256" key="2">
    <source>
        <dbReference type="SAM" id="SignalP"/>
    </source>
</evidence>
<keyword evidence="1" id="KW-1133">Transmembrane helix</keyword>
<dbReference type="Proteomes" id="UP000012371">
    <property type="component" value="Unassembled WGS sequence"/>
</dbReference>
<keyword evidence="1" id="KW-0812">Transmembrane</keyword>
<reference evidence="3" key="1">
    <citation type="submission" date="2013-03" db="EMBL/GenBank/DDBJ databases">
        <authorList>
            <person name="Harkins D.M."/>
            <person name="Durkin A.S."/>
            <person name="Brinkac L.M."/>
            <person name="Haft D.H."/>
            <person name="Selengut J.D."/>
            <person name="Sanka R."/>
            <person name="DePew J."/>
            <person name="Purushe J."/>
            <person name="Hartskeerl R.A."/>
            <person name="Ahmed A."/>
            <person name="van der Linden H."/>
            <person name="Goris M.G.A."/>
            <person name="Vinetz J.M."/>
            <person name="Sutton G.G."/>
            <person name="Nierman W.C."/>
            <person name="Fouts D.E."/>
        </authorList>
    </citation>
    <scope>NUCLEOTIDE SEQUENCE [LARGE SCALE GENOMIC DNA]</scope>
    <source>
        <strain evidence="3">LT 11-33</strain>
    </source>
</reference>
<evidence type="ECO:0000256" key="1">
    <source>
        <dbReference type="SAM" id="Phobius"/>
    </source>
</evidence>
<dbReference type="RefSeq" id="WP_002975605.1">
    <property type="nucleotide sequence ID" value="NZ_AOGW02000023.1"/>
</dbReference>
<evidence type="ECO:0008006" key="5">
    <source>
        <dbReference type="Google" id="ProtNLM"/>
    </source>
</evidence>
<evidence type="ECO:0000313" key="3">
    <source>
        <dbReference type="EMBL" id="EMY59693.1"/>
    </source>
</evidence>
<sequence length="279" mass="32850">MAKYIVCVLVLSTSLFAKAKETVLETDVYVGDTIHYQIELTEINESNLDMEEGEIYEDDTMPSYKVFDLVKEKTKIKASIVFYKPGTYFLPVSWDQNGKRLKSTETINVKSQLLGNEIDIEDIEPPIYFSGPFFLRLLVILIITAINIYLLYALYIYWKSKPKVMDAIWEKQPILEETTKRLHSIELYFKSEIIYEKELAFKISEYLKEAYSKKLNKDLLGKTDSEFLAELFDRTHIDESILRETRVYFRNTKYNDNHTKLTKESANSLWEKIKKDFEL</sequence>
<dbReference type="NCBIfam" id="NF047493">
    <property type="entry name" value="LB_053_fam"/>
    <property type="match status" value="1"/>
</dbReference>
<accession>N1VML9</accession>
<dbReference type="STRING" id="1257025.LEP1GSC203_0211"/>
<keyword evidence="2" id="KW-0732">Signal</keyword>
<keyword evidence="4" id="KW-1185">Reference proteome</keyword>
<evidence type="ECO:0000313" key="4">
    <source>
        <dbReference type="Proteomes" id="UP000012371"/>
    </source>
</evidence>
<feature type="transmembrane region" description="Helical" evidence="1">
    <location>
        <begin position="133"/>
        <end position="158"/>
    </location>
</feature>
<keyword evidence="1" id="KW-0472">Membrane</keyword>